<keyword evidence="3" id="KW-1133">Transmembrane helix</keyword>
<evidence type="ECO:0000313" key="6">
    <source>
        <dbReference type="EMBL" id="ATX81238.1"/>
    </source>
</evidence>
<dbReference type="Gene3D" id="3.30.450.290">
    <property type="match status" value="1"/>
</dbReference>
<dbReference type="InterPro" id="IPR000160">
    <property type="entry name" value="GGDEF_dom"/>
</dbReference>
<dbReference type="CDD" id="cd06225">
    <property type="entry name" value="HAMP"/>
    <property type="match status" value="1"/>
</dbReference>
<comment type="catalytic activity">
    <reaction evidence="2">
        <text>2 GTP = 3',3'-c-di-GMP + 2 diphosphate</text>
        <dbReference type="Rhea" id="RHEA:24898"/>
        <dbReference type="ChEBI" id="CHEBI:33019"/>
        <dbReference type="ChEBI" id="CHEBI:37565"/>
        <dbReference type="ChEBI" id="CHEBI:58805"/>
        <dbReference type="EC" id="2.7.7.65"/>
    </reaction>
</comment>
<dbReference type="NCBIfam" id="TIGR00254">
    <property type="entry name" value="GGDEF"/>
    <property type="match status" value="1"/>
</dbReference>
<keyword evidence="3" id="KW-0812">Transmembrane</keyword>
<gene>
    <name evidence="6" type="ORF">Ga0123462_0363</name>
</gene>
<keyword evidence="7" id="KW-1185">Reference proteome</keyword>
<reference evidence="6 7" key="1">
    <citation type="submission" date="2016-12" db="EMBL/GenBank/DDBJ databases">
        <title>Isolation and genomic insights into novel planktonic Zetaproteobacteria from stratified waters of the Chesapeake Bay.</title>
        <authorList>
            <person name="McAllister S.M."/>
            <person name="Kato S."/>
            <person name="Chan C.S."/>
            <person name="Chiu B.K."/>
            <person name="Field E.K."/>
        </authorList>
    </citation>
    <scope>NUCLEOTIDE SEQUENCE [LARGE SCALE GENOMIC DNA]</scope>
    <source>
        <strain evidence="6 7">CP-8</strain>
    </source>
</reference>
<evidence type="ECO:0000256" key="1">
    <source>
        <dbReference type="ARBA" id="ARBA00012528"/>
    </source>
</evidence>
<dbReference type="KEGG" id="mfn:Ga0123462_0363"/>
<organism evidence="6 7">
    <name type="scientific">Mariprofundus ferrinatatus</name>
    <dbReference type="NCBI Taxonomy" id="1921087"/>
    <lineage>
        <taxon>Bacteria</taxon>
        <taxon>Pseudomonadati</taxon>
        <taxon>Pseudomonadota</taxon>
        <taxon>Candidatius Mariprofundia</taxon>
        <taxon>Mariprofundales</taxon>
        <taxon>Mariprofundaceae</taxon>
        <taxon>Mariprofundus</taxon>
    </lineage>
</organism>
<dbReference type="SMART" id="SM00304">
    <property type="entry name" value="HAMP"/>
    <property type="match status" value="1"/>
</dbReference>
<accession>A0A2K8L1Q6</accession>
<dbReference type="Gene3D" id="6.10.340.10">
    <property type="match status" value="1"/>
</dbReference>
<evidence type="ECO:0000259" key="5">
    <source>
        <dbReference type="PROSITE" id="PS50887"/>
    </source>
</evidence>
<sequence length="619" mass="68557">MTLRKKSFWFTAVVSFVLIVIFSVLTIQSFNYFSMGTIREQGRMAAEMLRITLTEQMRTGVIEEREMLLKRMRTIPGLVDVRVMRGEPVIHQFGPGKNGEQARLDMEKRVLATGKWEESLIAVDDAPVYRITIPYIASSTGTLNCMQCHDVPEGAVNGAVTLGFSLEEMEKSEALAIVPIVLLLIVFGLALGYFLKRLLKPVVATAESLRGVVVQAEKGDFSGRITAASSDEIGEIATQTNNLMDTLEQSMGKISASISSLGDRTSTSNNGQNLLTHTVHVVDEMVGAARFKQAVEDDLDLDEIYARIRRVMGEHFELTSFSFYSIDGETEGLKPQFVEGVEGEAGLWCDPEILVSPQACRAKRTAGCVSSINNPQICSRFCGGEQKHVCIPMMLSGRVGGILQVVMSEDDVQRLPDIEQTASIYLNEAAPVIEARQLMQSLKDTAMRDPMTGLYNRRFLEDYIEVLAANTIRQKSTLGVLMVDVDFFKQVNDNYGHDVGDQVIKGLAELLKNTIRTSDLAIRFGGEEFMVLLPDTDADGCMLLAERIRKEMEGTQFATPQGSLKKTLSVGIALFPGEKSEGFWATVKFADIALYQAKEQGRNRTLMFESSMWDEGGEY</sequence>
<dbReference type="GO" id="GO:0005886">
    <property type="term" value="C:plasma membrane"/>
    <property type="evidence" value="ECO:0007669"/>
    <property type="project" value="TreeGrafter"/>
</dbReference>
<dbReference type="InterPro" id="IPR050469">
    <property type="entry name" value="Diguanylate_Cyclase"/>
</dbReference>
<dbReference type="GO" id="GO:0052621">
    <property type="term" value="F:diguanylate cyclase activity"/>
    <property type="evidence" value="ECO:0007669"/>
    <property type="project" value="UniProtKB-EC"/>
</dbReference>
<keyword evidence="3" id="KW-0472">Membrane</keyword>
<dbReference type="SUPFAM" id="SSF55073">
    <property type="entry name" value="Nucleotide cyclase"/>
    <property type="match status" value="1"/>
</dbReference>
<proteinExistence type="predicted"/>
<dbReference type="GO" id="GO:1902201">
    <property type="term" value="P:negative regulation of bacterial-type flagellum-dependent cell motility"/>
    <property type="evidence" value="ECO:0007669"/>
    <property type="project" value="TreeGrafter"/>
</dbReference>
<dbReference type="SMART" id="SM00267">
    <property type="entry name" value="GGDEF"/>
    <property type="match status" value="1"/>
</dbReference>
<evidence type="ECO:0000256" key="2">
    <source>
        <dbReference type="ARBA" id="ARBA00034247"/>
    </source>
</evidence>
<feature type="domain" description="HAMP" evidence="4">
    <location>
        <begin position="196"/>
        <end position="252"/>
    </location>
</feature>
<dbReference type="SUPFAM" id="SSF55781">
    <property type="entry name" value="GAF domain-like"/>
    <property type="match status" value="1"/>
</dbReference>
<dbReference type="RefSeq" id="WP_100264729.1">
    <property type="nucleotide sequence ID" value="NZ_CP018800.1"/>
</dbReference>
<dbReference type="PROSITE" id="PS50885">
    <property type="entry name" value="HAMP"/>
    <property type="match status" value="1"/>
</dbReference>
<dbReference type="PANTHER" id="PTHR45138:SF9">
    <property type="entry name" value="DIGUANYLATE CYCLASE DGCM-RELATED"/>
    <property type="match status" value="1"/>
</dbReference>
<dbReference type="InterPro" id="IPR029787">
    <property type="entry name" value="Nucleotide_cyclase"/>
</dbReference>
<dbReference type="PANTHER" id="PTHR45138">
    <property type="entry name" value="REGULATORY COMPONENTS OF SENSORY TRANSDUCTION SYSTEM"/>
    <property type="match status" value="1"/>
</dbReference>
<feature type="domain" description="GGDEF" evidence="5">
    <location>
        <begin position="476"/>
        <end position="610"/>
    </location>
</feature>
<evidence type="ECO:0000259" key="4">
    <source>
        <dbReference type="PROSITE" id="PS50885"/>
    </source>
</evidence>
<dbReference type="Gene3D" id="3.30.70.270">
    <property type="match status" value="1"/>
</dbReference>
<dbReference type="FunFam" id="3.30.70.270:FF:000001">
    <property type="entry name" value="Diguanylate cyclase domain protein"/>
    <property type="match status" value="1"/>
</dbReference>
<protein>
    <recommendedName>
        <fullName evidence="1">diguanylate cyclase</fullName>
        <ecNumber evidence="1">2.7.7.65</ecNumber>
    </recommendedName>
</protein>
<dbReference type="InterPro" id="IPR003660">
    <property type="entry name" value="HAMP_dom"/>
</dbReference>
<dbReference type="GO" id="GO:0007165">
    <property type="term" value="P:signal transduction"/>
    <property type="evidence" value="ECO:0007669"/>
    <property type="project" value="InterPro"/>
</dbReference>
<dbReference type="GO" id="GO:0043709">
    <property type="term" value="P:cell adhesion involved in single-species biofilm formation"/>
    <property type="evidence" value="ECO:0007669"/>
    <property type="project" value="TreeGrafter"/>
</dbReference>
<name>A0A2K8L1Q6_9PROT</name>
<dbReference type="OrthoDB" id="5571399at2"/>
<feature type="transmembrane region" description="Helical" evidence="3">
    <location>
        <begin position="12"/>
        <end position="33"/>
    </location>
</feature>
<dbReference type="Pfam" id="PF00990">
    <property type="entry name" value="GGDEF"/>
    <property type="match status" value="1"/>
</dbReference>
<dbReference type="CDD" id="cd01949">
    <property type="entry name" value="GGDEF"/>
    <property type="match status" value="1"/>
</dbReference>
<dbReference type="EMBL" id="CP018800">
    <property type="protein sequence ID" value="ATX81238.1"/>
    <property type="molecule type" value="Genomic_DNA"/>
</dbReference>
<dbReference type="EC" id="2.7.7.65" evidence="1"/>
<evidence type="ECO:0000313" key="7">
    <source>
        <dbReference type="Proteomes" id="UP000231637"/>
    </source>
</evidence>
<dbReference type="PROSITE" id="PS50887">
    <property type="entry name" value="GGDEF"/>
    <property type="match status" value="1"/>
</dbReference>
<dbReference type="AlphaFoldDB" id="A0A2K8L1Q6"/>
<dbReference type="Proteomes" id="UP000231637">
    <property type="component" value="Chromosome"/>
</dbReference>
<feature type="transmembrane region" description="Helical" evidence="3">
    <location>
        <begin position="174"/>
        <end position="195"/>
    </location>
</feature>
<dbReference type="InterPro" id="IPR043128">
    <property type="entry name" value="Rev_trsase/Diguanyl_cyclase"/>
</dbReference>
<evidence type="ECO:0000256" key="3">
    <source>
        <dbReference type="SAM" id="Phobius"/>
    </source>
</evidence>